<proteinExistence type="inferred from homology"/>
<protein>
    <submittedName>
        <fullName evidence="7">Peptidase B</fullName>
        <ecNumber evidence="7">3.4.11.23</ecNumber>
    </submittedName>
</protein>
<reference evidence="8" key="1">
    <citation type="submission" date="2016-07" db="EMBL/GenBank/DDBJ databases">
        <authorList>
            <person name="Florea S."/>
            <person name="Webb J.S."/>
            <person name="Jaromczyk J."/>
            <person name="Schardl C.L."/>
        </authorList>
    </citation>
    <scope>NUCLEOTIDE SEQUENCE [LARGE SCALE GENOMIC DNA]</scope>
    <source>
        <strain evidence="8">CDC-D5610</strain>
    </source>
</reference>
<dbReference type="PANTHER" id="PTHR11963:SF20">
    <property type="entry name" value="PEPTIDASE B"/>
    <property type="match status" value="1"/>
</dbReference>
<feature type="domain" description="Cytosol aminopeptidase" evidence="6">
    <location>
        <begin position="302"/>
        <end position="309"/>
    </location>
</feature>
<keyword evidence="8" id="KW-1185">Reference proteome</keyword>
<keyword evidence="5" id="KW-0464">Manganese</keyword>
<dbReference type="GO" id="GO:0006508">
    <property type="term" value="P:proteolysis"/>
    <property type="evidence" value="ECO:0007669"/>
    <property type="project" value="UniProtKB-KW"/>
</dbReference>
<evidence type="ECO:0000256" key="1">
    <source>
        <dbReference type="ARBA" id="ARBA00009528"/>
    </source>
</evidence>
<dbReference type="GO" id="GO:0070006">
    <property type="term" value="F:metalloaminopeptidase activity"/>
    <property type="evidence" value="ECO:0007669"/>
    <property type="project" value="InterPro"/>
</dbReference>
<dbReference type="EC" id="3.4.11.23" evidence="7"/>
<keyword evidence="4 7" id="KW-0378">Hydrolase</keyword>
<dbReference type="Pfam" id="PF00883">
    <property type="entry name" value="Peptidase_M17"/>
    <property type="match status" value="1"/>
</dbReference>
<dbReference type="GO" id="GO:0005737">
    <property type="term" value="C:cytoplasm"/>
    <property type="evidence" value="ECO:0007669"/>
    <property type="project" value="InterPro"/>
</dbReference>
<keyword evidence="2 7" id="KW-0031">Aminopeptidase</keyword>
<evidence type="ECO:0000256" key="3">
    <source>
        <dbReference type="ARBA" id="ARBA00022670"/>
    </source>
</evidence>
<dbReference type="KEGG" id="lcd:clem_10705"/>
<dbReference type="RefSeq" id="WP_094091521.1">
    <property type="nucleotide sequence ID" value="NZ_CP016397.1"/>
</dbReference>
<dbReference type="Gene3D" id="3.40.220.10">
    <property type="entry name" value="Leucine Aminopeptidase, subunit E, domain 1"/>
    <property type="match status" value="1"/>
</dbReference>
<organism evidence="7 8">
    <name type="scientific">Legionella clemsonensis</name>
    <dbReference type="NCBI Taxonomy" id="1867846"/>
    <lineage>
        <taxon>Bacteria</taxon>
        <taxon>Pseudomonadati</taxon>
        <taxon>Pseudomonadota</taxon>
        <taxon>Gammaproteobacteria</taxon>
        <taxon>Legionellales</taxon>
        <taxon>Legionellaceae</taxon>
        <taxon>Legionella</taxon>
    </lineage>
</organism>
<accession>A0A222P4D8</accession>
<dbReference type="GO" id="GO:0030145">
    <property type="term" value="F:manganese ion binding"/>
    <property type="evidence" value="ECO:0007669"/>
    <property type="project" value="InterPro"/>
</dbReference>
<dbReference type="PANTHER" id="PTHR11963">
    <property type="entry name" value="LEUCINE AMINOPEPTIDASE-RELATED"/>
    <property type="match status" value="1"/>
</dbReference>
<evidence type="ECO:0000313" key="8">
    <source>
        <dbReference type="Proteomes" id="UP000201728"/>
    </source>
</evidence>
<dbReference type="InterPro" id="IPR048816">
    <property type="entry name" value="Peptidase_M17_N_1"/>
</dbReference>
<dbReference type="Gene3D" id="3.40.630.10">
    <property type="entry name" value="Zn peptidases"/>
    <property type="match status" value="1"/>
</dbReference>
<evidence type="ECO:0000256" key="4">
    <source>
        <dbReference type="ARBA" id="ARBA00022801"/>
    </source>
</evidence>
<evidence type="ECO:0000313" key="7">
    <source>
        <dbReference type="EMBL" id="ASQ46687.1"/>
    </source>
</evidence>
<gene>
    <name evidence="7" type="primary">pepB</name>
    <name evidence="7" type="ORF">clem_10705</name>
</gene>
<dbReference type="InterPro" id="IPR011356">
    <property type="entry name" value="Leucine_aapep/pepB"/>
</dbReference>
<dbReference type="CDD" id="cd00433">
    <property type="entry name" value="Peptidase_M17"/>
    <property type="match status" value="1"/>
</dbReference>
<comment type="similarity">
    <text evidence="1">Belongs to the peptidase M17 family.</text>
</comment>
<dbReference type="InterPro" id="IPR000819">
    <property type="entry name" value="Peptidase_M17_C"/>
</dbReference>
<dbReference type="SUPFAM" id="SSF53187">
    <property type="entry name" value="Zn-dependent exopeptidases"/>
    <property type="match status" value="1"/>
</dbReference>
<evidence type="ECO:0000259" key="6">
    <source>
        <dbReference type="PROSITE" id="PS00631"/>
    </source>
</evidence>
<dbReference type="PRINTS" id="PR00481">
    <property type="entry name" value="LAMNOPPTDASE"/>
</dbReference>
<dbReference type="OrthoDB" id="9809354at2"/>
<dbReference type="Pfam" id="PF21337">
    <property type="entry name" value="Peptidase_M17_N_1"/>
    <property type="match status" value="1"/>
</dbReference>
<keyword evidence="3" id="KW-0645">Protease</keyword>
<evidence type="ECO:0000256" key="2">
    <source>
        <dbReference type="ARBA" id="ARBA00022438"/>
    </source>
</evidence>
<dbReference type="AlphaFoldDB" id="A0A222P4D8"/>
<dbReference type="InterPro" id="IPR043472">
    <property type="entry name" value="Macro_dom-like"/>
</dbReference>
<dbReference type="PROSITE" id="PS00631">
    <property type="entry name" value="CYTOSOL_AP"/>
    <property type="match status" value="1"/>
</dbReference>
<sequence length="463" mass="50081">MHANLFYDTCSDKAISLYLISQKQLETESEILTTSDYNFFSLQQFKAKAGEICLITNSEGTLIKAYLGTGNNEEALALACAATKLPPSSYQLKKEVSSQALVAWALAQYRFTTYKQQEIIPKILIVNEDNLLAILAEVEAIFLVRNLINMPTNDLGPEELAAVVADLAEKNNAAFQQWVGDELLNANFPAIHAVGRASANSPRLISLSWGNKSHPKVALVGKGVCFDSGGLDIKPSTAMRLMKKDMGGAAHVIGLAQWIMQQQLPIYLQVFIPAVENAIGPDAFRPGDILTMRNGLTVEVDNTDAEGRLILADAIVKACEEPPELLIDFSTLTGAARVAVGTEIAALFSNDDQLAQSLAEASISANDPVWRLPLFAGYNSMLDSTLADMANASASPYAGAITAALFLQRFIPASVSWAHFDVMAWNISSKPGRPEGGEAMGLRTVASYLAKKYRTCKFSGEQH</sequence>
<name>A0A222P4D8_9GAMM</name>
<dbReference type="Proteomes" id="UP000201728">
    <property type="component" value="Chromosome"/>
</dbReference>
<dbReference type="EMBL" id="CP016397">
    <property type="protein sequence ID" value="ASQ46687.1"/>
    <property type="molecule type" value="Genomic_DNA"/>
</dbReference>
<evidence type="ECO:0000256" key="5">
    <source>
        <dbReference type="ARBA" id="ARBA00023211"/>
    </source>
</evidence>